<keyword evidence="4" id="KW-0808">Transferase</keyword>
<feature type="transmembrane region" description="Helical" evidence="10">
    <location>
        <begin position="145"/>
        <end position="174"/>
    </location>
</feature>
<dbReference type="Pfam" id="PF02518">
    <property type="entry name" value="HATPase_c"/>
    <property type="match status" value="1"/>
</dbReference>
<dbReference type="InterPro" id="IPR011712">
    <property type="entry name" value="Sig_transdc_His_kin_sub3_dim/P"/>
</dbReference>
<protein>
    <recommendedName>
        <fullName evidence="2">histidine kinase</fullName>
        <ecNumber evidence="2">2.7.13.3</ecNumber>
    </recommendedName>
</protein>
<reference evidence="13 14" key="1">
    <citation type="submission" date="2022-07" db="EMBL/GenBank/DDBJ databases">
        <title>Novel species in genus cellulomonas.</title>
        <authorList>
            <person name="Ye L."/>
        </authorList>
    </citation>
    <scope>NUCLEOTIDE SEQUENCE [LARGE SCALE GENOMIC DNA]</scope>
    <source>
        <strain evidence="14">zg-B89</strain>
    </source>
</reference>
<keyword evidence="3" id="KW-0597">Phosphoprotein</keyword>
<keyword evidence="5" id="KW-0547">Nucleotide-binding</keyword>
<evidence type="ECO:0000256" key="7">
    <source>
        <dbReference type="ARBA" id="ARBA00022840"/>
    </source>
</evidence>
<keyword evidence="8" id="KW-0902">Two-component regulatory system</keyword>
<evidence type="ECO:0000256" key="4">
    <source>
        <dbReference type="ARBA" id="ARBA00022679"/>
    </source>
</evidence>
<feature type="transmembrane region" description="Helical" evidence="10">
    <location>
        <begin position="40"/>
        <end position="57"/>
    </location>
</feature>
<proteinExistence type="predicted"/>
<dbReference type="InterPro" id="IPR050482">
    <property type="entry name" value="Sensor_HK_TwoCompSys"/>
</dbReference>
<keyword evidence="10" id="KW-1133">Transmembrane helix</keyword>
<name>A0ABY5KPU6_9CELL</name>
<accession>A0ABY5KPU6</accession>
<dbReference type="SUPFAM" id="SSF55874">
    <property type="entry name" value="ATPase domain of HSP90 chaperone/DNA topoisomerase II/histidine kinase"/>
    <property type="match status" value="1"/>
</dbReference>
<dbReference type="InterPro" id="IPR036890">
    <property type="entry name" value="HATPase_C_sf"/>
</dbReference>
<dbReference type="PANTHER" id="PTHR24421:SF10">
    <property type="entry name" value="NITRATE_NITRITE SENSOR PROTEIN NARQ"/>
    <property type="match status" value="1"/>
</dbReference>
<organism evidence="13 14">
    <name type="scientific">Cellulomonas xiejunii</name>
    <dbReference type="NCBI Taxonomy" id="2968083"/>
    <lineage>
        <taxon>Bacteria</taxon>
        <taxon>Bacillati</taxon>
        <taxon>Actinomycetota</taxon>
        <taxon>Actinomycetes</taxon>
        <taxon>Micrococcales</taxon>
        <taxon>Cellulomonadaceae</taxon>
        <taxon>Cellulomonas</taxon>
    </lineage>
</organism>
<dbReference type="Gene3D" id="1.20.5.1930">
    <property type="match status" value="1"/>
</dbReference>
<evidence type="ECO:0000313" key="13">
    <source>
        <dbReference type="EMBL" id="UUI72410.1"/>
    </source>
</evidence>
<feature type="region of interest" description="Disordered" evidence="9">
    <location>
        <begin position="356"/>
        <end position="380"/>
    </location>
</feature>
<evidence type="ECO:0000259" key="11">
    <source>
        <dbReference type="Pfam" id="PF02518"/>
    </source>
</evidence>
<evidence type="ECO:0000256" key="9">
    <source>
        <dbReference type="SAM" id="MobiDB-lite"/>
    </source>
</evidence>
<dbReference type="Gene3D" id="3.30.565.10">
    <property type="entry name" value="Histidine kinase-like ATPase, C-terminal domain"/>
    <property type="match status" value="1"/>
</dbReference>
<evidence type="ECO:0000256" key="8">
    <source>
        <dbReference type="ARBA" id="ARBA00023012"/>
    </source>
</evidence>
<comment type="catalytic activity">
    <reaction evidence="1">
        <text>ATP + protein L-histidine = ADP + protein N-phospho-L-histidine.</text>
        <dbReference type="EC" id="2.7.13.3"/>
    </reaction>
</comment>
<feature type="transmembrane region" description="Helical" evidence="10">
    <location>
        <begin position="91"/>
        <end position="108"/>
    </location>
</feature>
<evidence type="ECO:0000256" key="2">
    <source>
        <dbReference type="ARBA" id="ARBA00012438"/>
    </source>
</evidence>
<keyword evidence="6 13" id="KW-0418">Kinase</keyword>
<feature type="domain" description="Signal transduction histidine kinase subgroup 3 dimerisation and phosphoacceptor" evidence="12">
    <location>
        <begin position="206"/>
        <end position="271"/>
    </location>
</feature>
<dbReference type="GO" id="GO:0016301">
    <property type="term" value="F:kinase activity"/>
    <property type="evidence" value="ECO:0007669"/>
    <property type="project" value="UniProtKB-KW"/>
</dbReference>
<feature type="transmembrane region" description="Helical" evidence="10">
    <location>
        <begin position="64"/>
        <end position="85"/>
    </location>
</feature>
<dbReference type="Pfam" id="PF07730">
    <property type="entry name" value="HisKA_3"/>
    <property type="match status" value="1"/>
</dbReference>
<dbReference type="Proteomes" id="UP001316384">
    <property type="component" value="Chromosome"/>
</dbReference>
<dbReference type="PANTHER" id="PTHR24421">
    <property type="entry name" value="NITRATE/NITRITE SENSOR PROTEIN NARX-RELATED"/>
    <property type="match status" value="1"/>
</dbReference>
<dbReference type="CDD" id="cd16917">
    <property type="entry name" value="HATPase_UhpB-NarQ-NarX-like"/>
    <property type="match status" value="1"/>
</dbReference>
<dbReference type="EMBL" id="CP101987">
    <property type="protein sequence ID" value="UUI72410.1"/>
    <property type="molecule type" value="Genomic_DNA"/>
</dbReference>
<evidence type="ECO:0000256" key="3">
    <source>
        <dbReference type="ARBA" id="ARBA00022553"/>
    </source>
</evidence>
<keyword evidence="10" id="KW-0812">Transmembrane</keyword>
<evidence type="ECO:0000256" key="5">
    <source>
        <dbReference type="ARBA" id="ARBA00022741"/>
    </source>
</evidence>
<evidence type="ECO:0000256" key="10">
    <source>
        <dbReference type="SAM" id="Phobius"/>
    </source>
</evidence>
<dbReference type="RefSeq" id="WP_227577971.1">
    <property type="nucleotide sequence ID" value="NZ_CP101987.1"/>
</dbReference>
<keyword evidence="7" id="KW-0067">ATP-binding</keyword>
<keyword evidence="10" id="KW-0472">Membrane</keyword>
<evidence type="ECO:0000313" key="14">
    <source>
        <dbReference type="Proteomes" id="UP001316384"/>
    </source>
</evidence>
<evidence type="ECO:0000256" key="1">
    <source>
        <dbReference type="ARBA" id="ARBA00000085"/>
    </source>
</evidence>
<sequence>MIIPAGSRSLPAPRAVGAWLLAPLRANEQPEPSRTRLGRLTPWIAVVAAVVTPFMAFDRSRVEGLGMGAAVAAAVAVSVTVALLGWQPLNAWRFAAAVAALWIIFGPAAEESVSVLPLALPLVLLIAGVAVLARHRRALGWAGWAWTVVLVLLGVTGEAAVLYLVVFTLLMLVVDARRQRTRARAEAASEREARLTREAESMVLEERARIARELHDVVAHHMSMVAVQAETAPYRLEGVPDPVREEFGSIARSARAALTDVRGILTVLRDVDADVERAPQPGLDGLEALVDSARAAGSQVELTVTGRRRPLSAALEIGGYRIVQESLANAARHAPGAVVAVAVAYRKRELEVVVTNGPPTSPVASPATGDGAPDEGGHGLAGMRERAHLLGGDVAAGPTPDGGFRVAATLPLKEGTA</sequence>
<evidence type="ECO:0000259" key="12">
    <source>
        <dbReference type="Pfam" id="PF07730"/>
    </source>
</evidence>
<feature type="transmembrane region" description="Helical" evidence="10">
    <location>
        <begin position="115"/>
        <end position="133"/>
    </location>
</feature>
<feature type="domain" description="Histidine kinase/HSP90-like ATPase" evidence="11">
    <location>
        <begin position="320"/>
        <end position="413"/>
    </location>
</feature>
<gene>
    <name evidence="13" type="ORF">NP048_02775</name>
</gene>
<dbReference type="InterPro" id="IPR003594">
    <property type="entry name" value="HATPase_dom"/>
</dbReference>
<evidence type="ECO:0000256" key="6">
    <source>
        <dbReference type="ARBA" id="ARBA00022777"/>
    </source>
</evidence>
<dbReference type="EC" id="2.7.13.3" evidence="2"/>
<keyword evidence="14" id="KW-1185">Reference proteome</keyword>